<evidence type="ECO:0000256" key="1">
    <source>
        <dbReference type="SAM" id="MobiDB-lite"/>
    </source>
</evidence>
<comment type="caution">
    <text evidence="3">The sequence shown here is derived from an EMBL/GenBank/DDBJ whole genome shotgun (WGS) entry which is preliminary data.</text>
</comment>
<keyword evidence="4" id="KW-1185">Reference proteome</keyword>
<feature type="compositionally biased region" description="Low complexity" evidence="1">
    <location>
        <begin position="110"/>
        <end position="127"/>
    </location>
</feature>
<sequence length="306" mass="31554">MDGTWTIGELAERAAALLGAGPRPNGRVRDVPNARLIRWYATIGLLDPPLARRGRVALYGRRHLLQLVAIKRRQAEGLSIAEIQTELAGATDEMLERVSGLAGAPPAIDASAGPPGGVAPAQPGGAPDVRTPPPTDTGRQPGPDRFWTRSSPAPAPLHAAGSDPAWRDGVAAVAERTAAGDAAPVDAGTARDDMTAVTAGAPGSPSPVPASSRPFDTMDARWAADLTRASAADLEDGHARDALQALPADLVYGVRLAPGVTVMLHQATRPPTERDLAALREAATPLIADLVARGLAARPESAMEGS</sequence>
<dbReference type="Pfam" id="PF13411">
    <property type="entry name" value="MerR_1"/>
    <property type="match status" value="1"/>
</dbReference>
<feature type="region of interest" description="Disordered" evidence="1">
    <location>
        <begin position="105"/>
        <end position="164"/>
    </location>
</feature>
<feature type="domain" description="HTH merR-type" evidence="2">
    <location>
        <begin position="5"/>
        <end position="90"/>
    </location>
</feature>
<dbReference type="RefSeq" id="WP_387340748.1">
    <property type="nucleotide sequence ID" value="NZ_JBIAXI010000003.1"/>
</dbReference>
<gene>
    <name evidence="3" type="ORF">ACFY05_05230</name>
</gene>
<proteinExistence type="predicted"/>
<dbReference type="CDD" id="cd00592">
    <property type="entry name" value="HTH_MerR-like"/>
    <property type="match status" value="1"/>
</dbReference>
<dbReference type="Proteomes" id="UP001602119">
    <property type="component" value="Unassembled WGS sequence"/>
</dbReference>
<dbReference type="Gene3D" id="1.10.1660.10">
    <property type="match status" value="1"/>
</dbReference>
<protein>
    <submittedName>
        <fullName evidence="3">MerR family transcriptional regulator</fullName>
    </submittedName>
</protein>
<reference evidence="3 4" key="1">
    <citation type="submission" date="2024-10" db="EMBL/GenBank/DDBJ databases">
        <title>The Natural Products Discovery Center: Release of the First 8490 Sequenced Strains for Exploring Actinobacteria Biosynthetic Diversity.</title>
        <authorList>
            <person name="Kalkreuter E."/>
            <person name="Kautsar S.A."/>
            <person name="Yang D."/>
            <person name="Bader C.D."/>
            <person name="Teijaro C.N."/>
            <person name="Fluegel L."/>
            <person name="Davis C.M."/>
            <person name="Simpson J.R."/>
            <person name="Lauterbach L."/>
            <person name="Steele A.D."/>
            <person name="Gui C."/>
            <person name="Meng S."/>
            <person name="Li G."/>
            <person name="Viehrig K."/>
            <person name="Ye F."/>
            <person name="Su P."/>
            <person name="Kiefer A.F."/>
            <person name="Nichols A."/>
            <person name="Cepeda A.J."/>
            <person name="Yan W."/>
            <person name="Fan B."/>
            <person name="Jiang Y."/>
            <person name="Adhikari A."/>
            <person name="Zheng C.-J."/>
            <person name="Schuster L."/>
            <person name="Cowan T.M."/>
            <person name="Smanski M.J."/>
            <person name="Chevrette M.G."/>
            <person name="De Carvalho L.P.S."/>
            <person name="Shen B."/>
        </authorList>
    </citation>
    <scope>NUCLEOTIDE SEQUENCE [LARGE SCALE GENOMIC DNA]</scope>
    <source>
        <strain evidence="3 4">NPDC001281</strain>
    </source>
</reference>
<dbReference type="EMBL" id="JBIAXI010000003">
    <property type="protein sequence ID" value="MFF4772243.1"/>
    <property type="molecule type" value="Genomic_DNA"/>
</dbReference>
<evidence type="ECO:0000313" key="3">
    <source>
        <dbReference type="EMBL" id="MFF4772243.1"/>
    </source>
</evidence>
<dbReference type="SMART" id="SM00422">
    <property type="entry name" value="HTH_MERR"/>
    <property type="match status" value="1"/>
</dbReference>
<organism evidence="3 4">
    <name type="scientific">Microtetraspora fusca</name>
    <dbReference type="NCBI Taxonomy" id="1997"/>
    <lineage>
        <taxon>Bacteria</taxon>
        <taxon>Bacillati</taxon>
        <taxon>Actinomycetota</taxon>
        <taxon>Actinomycetes</taxon>
        <taxon>Streptosporangiales</taxon>
        <taxon>Streptosporangiaceae</taxon>
        <taxon>Microtetraspora</taxon>
    </lineage>
</organism>
<feature type="region of interest" description="Disordered" evidence="1">
    <location>
        <begin position="195"/>
        <end position="214"/>
    </location>
</feature>
<accession>A0ABW6UZI2</accession>
<dbReference type="SUPFAM" id="SSF46955">
    <property type="entry name" value="Putative DNA-binding domain"/>
    <property type="match status" value="1"/>
</dbReference>
<name>A0ABW6UZI2_MICFU</name>
<dbReference type="InterPro" id="IPR000551">
    <property type="entry name" value="MerR-type_HTH_dom"/>
</dbReference>
<dbReference type="InterPro" id="IPR009061">
    <property type="entry name" value="DNA-bd_dom_put_sf"/>
</dbReference>
<evidence type="ECO:0000259" key="2">
    <source>
        <dbReference type="SMART" id="SM00422"/>
    </source>
</evidence>
<evidence type="ECO:0000313" key="4">
    <source>
        <dbReference type="Proteomes" id="UP001602119"/>
    </source>
</evidence>